<evidence type="ECO:0000313" key="7">
    <source>
        <dbReference type="EMBL" id="KAK0556614.1"/>
    </source>
</evidence>
<proteinExistence type="predicted"/>
<keyword evidence="2 6" id="KW-0812">Transmembrane</keyword>
<feature type="compositionally biased region" description="Low complexity" evidence="5">
    <location>
        <begin position="287"/>
        <end position="302"/>
    </location>
</feature>
<dbReference type="AlphaFoldDB" id="A0AAN6JU70"/>
<feature type="region of interest" description="Disordered" evidence="5">
    <location>
        <begin position="245"/>
        <end position="337"/>
    </location>
</feature>
<gene>
    <name evidence="7" type="ORF">OC846_001059</name>
</gene>
<keyword evidence="4 6" id="KW-0472">Membrane</keyword>
<evidence type="ECO:0000256" key="5">
    <source>
        <dbReference type="SAM" id="MobiDB-lite"/>
    </source>
</evidence>
<reference evidence="7" key="1">
    <citation type="journal article" date="2023" name="PhytoFront">
        <title>Draft Genome Resources of Seven Strains of Tilletia horrida, Causal Agent of Kernel Smut of Rice.</title>
        <authorList>
            <person name="Khanal S."/>
            <person name="Antony Babu S."/>
            <person name="Zhou X.G."/>
        </authorList>
    </citation>
    <scope>NUCLEOTIDE SEQUENCE</scope>
    <source>
        <strain evidence="7">TX6</strain>
    </source>
</reference>
<evidence type="ECO:0000256" key="2">
    <source>
        <dbReference type="ARBA" id="ARBA00022692"/>
    </source>
</evidence>
<dbReference type="EMBL" id="JAPDMZ010000013">
    <property type="protein sequence ID" value="KAK0556614.1"/>
    <property type="molecule type" value="Genomic_DNA"/>
</dbReference>
<keyword evidence="3 6" id="KW-1133">Transmembrane helix</keyword>
<accession>A0AAN6JU70</accession>
<evidence type="ECO:0000256" key="6">
    <source>
        <dbReference type="SAM" id="Phobius"/>
    </source>
</evidence>
<keyword evidence="8" id="KW-1185">Reference proteome</keyword>
<feature type="transmembrane region" description="Helical" evidence="6">
    <location>
        <begin position="65"/>
        <end position="87"/>
    </location>
</feature>
<feature type="transmembrane region" description="Helical" evidence="6">
    <location>
        <begin position="99"/>
        <end position="122"/>
    </location>
</feature>
<dbReference type="SUPFAM" id="SSF144091">
    <property type="entry name" value="Rhomboid-like"/>
    <property type="match status" value="1"/>
</dbReference>
<feature type="compositionally biased region" description="Basic and acidic residues" evidence="5">
    <location>
        <begin position="265"/>
        <end position="275"/>
    </location>
</feature>
<feature type="transmembrane region" description="Helical" evidence="6">
    <location>
        <begin position="183"/>
        <end position="206"/>
    </location>
</feature>
<comment type="subcellular location">
    <subcellularLocation>
        <location evidence="1">Membrane</location>
        <topology evidence="1">Multi-pass membrane protein</topology>
    </subcellularLocation>
</comment>
<dbReference type="Gene3D" id="1.20.1540.10">
    <property type="entry name" value="Rhomboid-like"/>
    <property type="match status" value="1"/>
</dbReference>
<sequence>MAVSGFADAPLTKGESLAVIRYPLRLLILICVLPLLSSLLLLKPYAHLQLAPHVLEQGQYWRLTTYQLCFTSSSEVFLAALLLYRNGRTVEQIFGTPKYAAFLAITYGIQAALTSTLMYAAVQSSQDSWLAVFLPEVWREQGRLPGGPFSVIASVVVQSACLVPDLWLVKLGPALVGERAMDWLLLVVLALSEGSASVLLTAMGVLSSTLYASRIPVLGHLRHVRIPSILYRILARIGGSWIGTTRMPQRSSRAEPRRRRTRAQRNAERASREAHLPASARTQTAVPAQTDATAAGPTTPGTESRMRFLVGLFRQWPGRQQQGPAQQVATPPAPPAP</sequence>
<dbReference type="Proteomes" id="UP001176517">
    <property type="component" value="Unassembled WGS sequence"/>
</dbReference>
<dbReference type="InterPro" id="IPR035952">
    <property type="entry name" value="Rhomboid-like_sf"/>
</dbReference>
<evidence type="ECO:0000256" key="3">
    <source>
        <dbReference type="ARBA" id="ARBA00022989"/>
    </source>
</evidence>
<evidence type="ECO:0000313" key="8">
    <source>
        <dbReference type="Proteomes" id="UP001176517"/>
    </source>
</evidence>
<dbReference type="PANTHER" id="PTHR43066:SF21">
    <property type="entry name" value="UBIQUITIN-ASSOCIATED DOMAIN-CONTAINING PROTEIN 2"/>
    <property type="match status" value="1"/>
</dbReference>
<dbReference type="GO" id="GO:0016020">
    <property type="term" value="C:membrane"/>
    <property type="evidence" value="ECO:0007669"/>
    <property type="project" value="UniProtKB-SubCell"/>
</dbReference>
<feature type="transmembrane region" description="Helical" evidence="6">
    <location>
        <begin position="26"/>
        <end position="45"/>
    </location>
</feature>
<dbReference type="GO" id="GO:0004252">
    <property type="term" value="F:serine-type endopeptidase activity"/>
    <property type="evidence" value="ECO:0007669"/>
    <property type="project" value="TreeGrafter"/>
</dbReference>
<organism evidence="7 8">
    <name type="scientific">Tilletia horrida</name>
    <dbReference type="NCBI Taxonomy" id="155126"/>
    <lineage>
        <taxon>Eukaryota</taxon>
        <taxon>Fungi</taxon>
        <taxon>Dikarya</taxon>
        <taxon>Basidiomycota</taxon>
        <taxon>Ustilaginomycotina</taxon>
        <taxon>Exobasidiomycetes</taxon>
        <taxon>Tilletiales</taxon>
        <taxon>Tilletiaceae</taxon>
        <taxon>Tilletia</taxon>
    </lineage>
</organism>
<protein>
    <submittedName>
        <fullName evidence="7">Uncharacterized protein</fullName>
    </submittedName>
</protein>
<name>A0AAN6JU70_9BASI</name>
<comment type="caution">
    <text evidence="7">The sequence shown here is derived from an EMBL/GenBank/DDBJ whole genome shotgun (WGS) entry which is preliminary data.</text>
</comment>
<evidence type="ECO:0000256" key="4">
    <source>
        <dbReference type="ARBA" id="ARBA00023136"/>
    </source>
</evidence>
<dbReference type="PANTHER" id="PTHR43066">
    <property type="entry name" value="RHOMBOID-RELATED PROTEIN"/>
    <property type="match status" value="1"/>
</dbReference>
<feature type="compositionally biased region" description="Low complexity" evidence="5">
    <location>
        <begin position="315"/>
        <end position="330"/>
    </location>
</feature>
<evidence type="ECO:0000256" key="1">
    <source>
        <dbReference type="ARBA" id="ARBA00004141"/>
    </source>
</evidence>